<sequence>MIGEFVLRLLSTEYSSNQPSTSGHKVVLSVAVFRQHNIIAGEASQFFVGAAWPSTDLALECITVHPTIATDVLKAKDGARLRVNKLETNEIQRAKHLYLSEVYSATSSNVWTSERATTGENSQEGTTVNMKYVWKGRAVYLKWEGRSRTFLVTRGKARNKNLEGHLQTLSLSNSAMMEGEPVWVIGWDCIIEILPASQIPEGTVHAVIEKPIPSTPYESVGGLSRQISQIRDLIEIPLTRPSLFSHFHLKPPKGLLLHGPPGTGKTHLARAIAQSTNSNFIVVNGPELGSAYHGESEKRLREVFESAQKSAPCIVVLDEVDAMCPRRDDGGDGGEVAKRVVATLLTILDGMEAQEDSDQPKGRVVVVATTNRPNAIDPALRRPGRFDKEVEI</sequence>
<comment type="caution">
    <text evidence="1">The sequence shown here is derived from an EMBL/GenBank/DDBJ whole genome shotgun (WGS) entry which is preliminary data.</text>
</comment>
<name>A0ACA9MYP0_9GLOM</name>
<accession>A0ACA9MYP0</accession>
<proteinExistence type="predicted"/>
<feature type="non-terminal residue" evidence="1">
    <location>
        <position position="392"/>
    </location>
</feature>
<evidence type="ECO:0000313" key="2">
    <source>
        <dbReference type="Proteomes" id="UP000789525"/>
    </source>
</evidence>
<protein>
    <submittedName>
        <fullName evidence="1">3966_t:CDS:1</fullName>
    </submittedName>
</protein>
<dbReference type="EMBL" id="CAJVPT010016294">
    <property type="protein sequence ID" value="CAG8617993.1"/>
    <property type="molecule type" value="Genomic_DNA"/>
</dbReference>
<gene>
    <name evidence="1" type="ORF">ACOLOM_LOCUS7232</name>
</gene>
<organism evidence="1 2">
    <name type="scientific">Acaulospora colombiana</name>
    <dbReference type="NCBI Taxonomy" id="27376"/>
    <lineage>
        <taxon>Eukaryota</taxon>
        <taxon>Fungi</taxon>
        <taxon>Fungi incertae sedis</taxon>
        <taxon>Mucoromycota</taxon>
        <taxon>Glomeromycotina</taxon>
        <taxon>Glomeromycetes</taxon>
        <taxon>Diversisporales</taxon>
        <taxon>Acaulosporaceae</taxon>
        <taxon>Acaulospora</taxon>
    </lineage>
</organism>
<reference evidence="1" key="1">
    <citation type="submission" date="2021-06" db="EMBL/GenBank/DDBJ databases">
        <authorList>
            <person name="Kallberg Y."/>
            <person name="Tangrot J."/>
            <person name="Rosling A."/>
        </authorList>
    </citation>
    <scope>NUCLEOTIDE SEQUENCE</scope>
    <source>
        <strain evidence="1">CL356</strain>
    </source>
</reference>
<dbReference type="Proteomes" id="UP000789525">
    <property type="component" value="Unassembled WGS sequence"/>
</dbReference>
<evidence type="ECO:0000313" key="1">
    <source>
        <dbReference type="EMBL" id="CAG8617993.1"/>
    </source>
</evidence>
<keyword evidence="2" id="KW-1185">Reference proteome</keyword>